<name>A0A4R2B435_9BACI</name>
<feature type="region of interest" description="Disordered" evidence="1">
    <location>
        <begin position="27"/>
        <end position="46"/>
    </location>
</feature>
<proteinExistence type="predicted"/>
<protein>
    <submittedName>
        <fullName evidence="2">Uncharacterized protein</fullName>
    </submittedName>
</protein>
<keyword evidence="3" id="KW-1185">Reference proteome</keyword>
<comment type="caution">
    <text evidence="2">The sequence shown here is derived from an EMBL/GenBank/DDBJ whole genome shotgun (WGS) entry which is preliminary data.</text>
</comment>
<accession>A0A4R2B435</accession>
<evidence type="ECO:0000256" key="1">
    <source>
        <dbReference type="SAM" id="MobiDB-lite"/>
    </source>
</evidence>
<sequence>MMLLMIIGDTFELELITGVEATKQEKGLHKIDEDQSHANEAGIRSS</sequence>
<gene>
    <name evidence="2" type="ORF">EV146_11481</name>
</gene>
<dbReference type="EMBL" id="SLVV01000014">
    <property type="protein sequence ID" value="TCN20462.1"/>
    <property type="molecule type" value="Genomic_DNA"/>
</dbReference>
<evidence type="ECO:0000313" key="2">
    <source>
        <dbReference type="EMBL" id="TCN20462.1"/>
    </source>
</evidence>
<reference evidence="2 3" key="1">
    <citation type="journal article" date="2015" name="Stand. Genomic Sci.">
        <title>Genomic Encyclopedia of Bacterial and Archaeal Type Strains, Phase III: the genomes of soil and plant-associated and newly described type strains.</title>
        <authorList>
            <person name="Whitman W.B."/>
            <person name="Woyke T."/>
            <person name="Klenk H.P."/>
            <person name="Zhou Y."/>
            <person name="Lilburn T.G."/>
            <person name="Beck B.J."/>
            <person name="De Vos P."/>
            <person name="Vandamme P."/>
            <person name="Eisen J.A."/>
            <person name="Garrity G."/>
            <person name="Hugenholtz P."/>
            <person name="Kyrpides N.C."/>
        </authorList>
    </citation>
    <scope>NUCLEOTIDE SEQUENCE [LARGE SCALE GENOMIC DNA]</scope>
    <source>
        <strain evidence="2 3">CV53</strain>
    </source>
</reference>
<feature type="compositionally biased region" description="Basic and acidic residues" evidence="1">
    <location>
        <begin position="27"/>
        <end position="37"/>
    </location>
</feature>
<dbReference type="Proteomes" id="UP000295689">
    <property type="component" value="Unassembled WGS sequence"/>
</dbReference>
<dbReference type="RefSeq" id="WP_158287183.1">
    <property type="nucleotide sequence ID" value="NZ_JABUHM010000012.1"/>
</dbReference>
<dbReference type="AlphaFoldDB" id="A0A4R2B435"/>
<organism evidence="2 3">
    <name type="scientific">Mesobacillus foraminis</name>
    <dbReference type="NCBI Taxonomy" id="279826"/>
    <lineage>
        <taxon>Bacteria</taxon>
        <taxon>Bacillati</taxon>
        <taxon>Bacillota</taxon>
        <taxon>Bacilli</taxon>
        <taxon>Bacillales</taxon>
        <taxon>Bacillaceae</taxon>
        <taxon>Mesobacillus</taxon>
    </lineage>
</organism>
<evidence type="ECO:0000313" key="3">
    <source>
        <dbReference type="Proteomes" id="UP000295689"/>
    </source>
</evidence>